<gene>
    <name evidence="2" type="ORF">PLOB_00007808</name>
</gene>
<evidence type="ECO:0000256" key="1">
    <source>
        <dbReference type="SAM" id="MobiDB-lite"/>
    </source>
</evidence>
<evidence type="ECO:0000313" key="3">
    <source>
        <dbReference type="Proteomes" id="UP001159405"/>
    </source>
</evidence>
<feature type="compositionally biased region" description="Basic and acidic residues" evidence="1">
    <location>
        <begin position="21"/>
        <end position="32"/>
    </location>
</feature>
<name>A0ABN8QLP2_9CNID</name>
<dbReference type="EMBL" id="CALNXK010000138">
    <property type="protein sequence ID" value="CAH3166731.1"/>
    <property type="molecule type" value="Genomic_DNA"/>
</dbReference>
<comment type="caution">
    <text evidence="2">The sequence shown here is derived from an EMBL/GenBank/DDBJ whole genome shotgun (WGS) entry which is preliminary data.</text>
</comment>
<keyword evidence="3" id="KW-1185">Reference proteome</keyword>
<feature type="non-terminal residue" evidence="2">
    <location>
        <position position="293"/>
    </location>
</feature>
<evidence type="ECO:0000313" key="2">
    <source>
        <dbReference type="EMBL" id="CAH3166731.1"/>
    </source>
</evidence>
<feature type="region of interest" description="Disordered" evidence="1">
    <location>
        <begin position="1"/>
        <end position="93"/>
    </location>
</feature>
<protein>
    <submittedName>
        <fullName evidence="2">Uncharacterized protein</fullName>
    </submittedName>
</protein>
<accession>A0ABN8QLP2</accession>
<dbReference type="Proteomes" id="UP001159405">
    <property type="component" value="Unassembled WGS sequence"/>
</dbReference>
<organism evidence="2 3">
    <name type="scientific">Porites lobata</name>
    <dbReference type="NCBI Taxonomy" id="104759"/>
    <lineage>
        <taxon>Eukaryota</taxon>
        <taxon>Metazoa</taxon>
        <taxon>Cnidaria</taxon>
        <taxon>Anthozoa</taxon>
        <taxon>Hexacorallia</taxon>
        <taxon>Scleractinia</taxon>
        <taxon>Fungiina</taxon>
        <taxon>Poritidae</taxon>
        <taxon>Porites</taxon>
    </lineage>
</organism>
<proteinExistence type="predicted"/>
<reference evidence="2 3" key="1">
    <citation type="submission" date="2022-05" db="EMBL/GenBank/DDBJ databases">
        <authorList>
            <consortium name="Genoscope - CEA"/>
            <person name="William W."/>
        </authorList>
    </citation>
    <scope>NUCLEOTIDE SEQUENCE [LARGE SCALE GENOMIC DNA]</scope>
</reference>
<sequence>MSDTEMSASILDCNGLLVTERANKEPDQKVEDELLQSASEDEDKDNQAPTPLNELAYKRTKKSEQKSSRKRPYVKQTRDSHIRGNPAKRARHTMNSVEAIKKRIKTSEEAILKLETHRQKQTCPKTLRYDAKAKIRADEEFKEEIKTIRKQAEQRLLGALIKFHHRSIDSRGVPPPGIDSNKRHLNKVSHKERLTKANKKAVNRSEHENSLDFELDKAPDTNVLKQQVQNIQQQFKLMQEMMSNLKKASNKDVSIYPCVLTESFNGKGRVSNTRKYLNKKRKHRKKLAKNSII</sequence>